<sequence length="89" mass="10466">MFEAFRRISIVLINAAILFMLARIILFDENSDALGAFGIASLIFLFVYNVYALILYNVFWENPRKLWYLEAAYVLLLLLPMIFLHHMFS</sequence>
<gene>
    <name evidence="2" type="ORF">KK062_20120</name>
</gene>
<dbReference type="EMBL" id="JAHESE010000023">
    <property type="protein sequence ID" value="MBT1710561.1"/>
    <property type="molecule type" value="Genomic_DNA"/>
</dbReference>
<dbReference type="Proteomes" id="UP001319080">
    <property type="component" value="Unassembled WGS sequence"/>
</dbReference>
<dbReference type="RefSeq" id="WP_254086134.1">
    <property type="nucleotide sequence ID" value="NZ_JAHESE010000023.1"/>
</dbReference>
<organism evidence="2 3">
    <name type="scientific">Dawidia cretensis</name>
    <dbReference type="NCBI Taxonomy" id="2782350"/>
    <lineage>
        <taxon>Bacteria</taxon>
        <taxon>Pseudomonadati</taxon>
        <taxon>Bacteroidota</taxon>
        <taxon>Cytophagia</taxon>
        <taxon>Cytophagales</taxon>
        <taxon>Chryseotaleaceae</taxon>
        <taxon>Dawidia</taxon>
    </lineage>
</organism>
<evidence type="ECO:0000313" key="3">
    <source>
        <dbReference type="Proteomes" id="UP001319080"/>
    </source>
</evidence>
<name>A0AAP2GRA9_9BACT</name>
<feature type="transmembrane region" description="Helical" evidence="1">
    <location>
        <begin position="66"/>
        <end position="88"/>
    </location>
</feature>
<protein>
    <submittedName>
        <fullName evidence="2">Uncharacterized protein</fullName>
    </submittedName>
</protein>
<keyword evidence="1" id="KW-0472">Membrane</keyword>
<comment type="caution">
    <text evidence="2">The sequence shown here is derived from an EMBL/GenBank/DDBJ whole genome shotgun (WGS) entry which is preliminary data.</text>
</comment>
<proteinExistence type="predicted"/>
<evidence type="ECO:0000256" key="1">
    <source>
        <dbReference type="SAM" id="Phobius"/>
    </source>
</evidence>
<keyword evidence="3" id="KW-1185">Reference proteome</keyword>
<feature type="transmembrane region" description="Helical" evidence="1">
    <location>
        <begin position="33"/>
        <end position="54"/>
    </location>
</feature>
<feature type="transmembrane region" description="Helical" evidence="1">
    <location>
        <begin position="7"/>
        <end position="27"/>
    </location>
</feature>
<keyword evidence="1" id="KW-1133">Transmembrane helix</keyword>
<keyword evidence="1" id="KW-0812">Transmembrane</keyword>
<evidence type="ECO:0000313" key="2">
    <source>
        <dbReference type="EMBL" id="MBT1710561.1"/>
    </source>
</evidence>
<dbReference type="AlphaFoldDB" id="A0AAP2GRA9"/>
<accession>A0AAP2GRA9</accession>
<reference evidence="2 3" key="1">
    <citation type="submission" date="2021-05" db="EMBL/GenBank/DDBJ databases">
        <title>A Polyphasic approach of four new species of the genus Ohtaekwangia: Ohtaekwangia histidinii sp. nov., Ohtaekwangia cretensis sp. nov., Ohtaekwangia indiensis sp. nov., Ohtaekwangia reichenbachii sp. nov. from diverse environment.</title>
        <authorList>
            <person name="Octaviana S."/>
        </authorList>
    </citation>
    <scope>NUCLEOTIDE SEQUENCE [LARGE SCALE GENOMIC DNA]</scope>
    <source>
        <strain evidence="2 3">PWU5</strain>
    </source>
</reference>